<feature type="domain" description="HTH tetR-type" evidence="3">
    <location>
        <begin position="1"/>
        <end position="54"/>
    </location>
</feature>
<protein>
    <submittedName>
        <fullName evidence="4">TetR/AcrR family transcriptional regulator</fullName>
    </submittedName>
</protein>
<keyword evidence="1 2" id="KW-0238">DNA-binding</keyword>
<dbReference type="RefSeq" id="WP_244725084.1">
    <property type="nucleotide sequence ID" value="NZ_JALIRP010000004.1"/>
</dbReference>
<dbReference type="InterPro" id="IPR001647">
    <property type="entry name" value="HTH_TetR"/>
</dbReference>
<gene>
    <name evidence="4" type="ORF">MUG84_11075</name>
</gene>
<dbReference type="Pfam" id="PF00440">
    <property type="entry name" value="TetR_N"/>
    <property type="match status" value="1"/>
</dbReference>
<dbReference type="EMBL" id="JALIRP010000004">
    <property type="protein sequence ID" value="MCJ8012275.1"/>
    <property type="molecule type" value="Genomic_DNA"/>
</dbReference>
<dbReference type="PROSITE" id="PS50977">
    <property type="entry name" value="HTH_TETR_2"/>
    <property type="match status" value="1"/>
</dbReference>
<dbReference type="GO" id="GO:0006355">
    <property type="term" value="P:regulation of DNA-templated transcription"/>
    <property type="evidence" value="ECO:0007669"/>
    <property type="project" value="UniProtKB-ARBA"/>
</dbReference>
<organism evidence="4 5">
    <name type="scientific">Paenibacillus mangrovi</name>
    <dbReference type="NCBI Taxonomy" id="2931978"/>
    <lineage>
        <taxon>Bacteria</taxon>
        <taxon>Bacillati</taxon>
        <taxon>Bacillota</taxon>
        <taxon>Bacilli</taxon>
        <taxon>Bacillales</taxon>
        <taxon>Paenibacillaceae</taxon>
        <taxon>Paenibacillus</taxon>
    </lineage>
</organism>
<dbReference type="PANTHER" id="PTHR30328:SF54">
    <property type="entry name" value="HTH-TYPE TRANSCRIPTIONAL REPRESSOR SCO4008"/>
    <property type="match status" value="1"/>
</dbReference>
<dbReference type="InterPro" id="IPR009057">
    <property type="entry name" value="Homeodomain-like_sf"/>
</dbReference>
<proteinExistence type="predicted"/>
<evidence type="ECO:0000313" key="5">
    <source>
        <dbReference type="Proteomes" id="UP001139347"/>
    </source>
</evidence>
<name>A0A9X1WRT8_9BACL</name>
<evidence type="ECO:0000313" key="4">
    <source>
        <dbReference type="EMBL" id="MCJ8012275.1"/>
    </source>
</evidence>
<dbReference type="PROSITE" id="PS01081">
    <property type="entry name" value="HTH_TETR_1"/>
    <property type="match status" value="1"/>
</dbReference>
<dbReference type="SUPFAM" id="SSF46689">
    <property type="entry name" value="Homeodomain-like"/>
    <property type="match status" value="1"/>
</dbReference>
<feature type="DNA-binding region" description="H-T-H motif" evidence="2">
    <location>
        <begin position="17"/>
        <end position="36"/>
    </location>
</feature>
<reference evidence="4" key="1">
    <citation type="submission" date="2022-04" db="EMBL/GenBank/DDBJ databases">
        <title>Paenibacillus mangrovi sp. nov., a novel endophytic bacterium isolated from bark of Kandelia candel.</title>
        <authorList>
            <person name="Tuo L."/>
        </authorList>
    </citation>
    <scope>NUCLEOTIDE SEQUENCE</scope>
    <source>
        <strain evidence="4">KQZ6P-2</strain>
    </source>
</reference>
<evidence type="ECO:0000259" key="3">
    <source>
        <dbReference type="PROSITE" id="PS50977"/>
    </source>
</evidence>
<accession>A0A9X1WRT8</accession>
<evidence type="ECO:0000256" key="1">
    <source>
        <dbReference type="ARBA" id="ARBA00023125"/>
    </source>
</evidence>
<dbReference type="AlphaFoldDB" id="A0A9X1WRT8"/>
<dbReference type="Proteomes" id="UP001139347">
    <property type="component" value="Unassembled WGS sequence"/>
</dbReference>
<comment type="caution">
    <text evidence="4">The sequence shown here is derived from an EMBL/GenBank/DDBJ whole genome shotgun (WGS) entry which is preliminary data.</text>
</comment>
<evidence type="ECO:0000256" key="2">
    <source>
        <dbReference type="PROSITE-ProRule" id="PRU00335"/>
    </source>
</evidence>
<dbReference type="Gene3D" id="1.10.357.10">
    <property type="entry name" value="Tetracycline Repressor, domain 2"/>
    <property type="match status" value="1"/>
</dbReference>
<dbReference type="SUPFAM" id="SSF48498">
    <property type="entry name" value="Tetracyclin repressor-like, C-terminal domain"/>
    <property type="match status" value="1"/>
</dbReference>
<dbReference type="Gene3D" id="1.10.10.60">
    <property type="entry name" value="Homeodomain-like"/>
    <property type="match status" value="1"/>
</dbReference>
<dbReference type="InterPro" id="IPR023772">
    <property type="entry name" value="DNA-bd_HTH_TetR-type_CS"/>
</dbReference>
<dbReference type="InterPro" id="IPR036271">
    <property type="entry name" value="Tet_transcr_reg_TetR-rel_C_sf"/>
</dbReference>
<dbReference type="InterPro" id="IPR050109">
    <property type="entry name" value="HTH-type_TetR-like_transc_reg"/>
</dbReference>
<dbReference type="GO" id="GO:0003677">
    <property type="term" value="F:DNA binding"/>
    <property type="evidence" value="ECO:0007669"/>
    <property type="project" value="UniProtKB-UniRule"/>
</dbReference>
<dbReference type="PANTHER" id="PTHR30328">
    <property type="entry name" value="TRANSCRIPTIONAL REPRESSOR"/>
    <property type="match status" value="1"/>
</dbReference>
<keyword evidence="5" id="KW-1185">Reference proteome</keyword>
<sequence length="187" mass="20859">MEIAIETICDIGYAQASIGQIAKRAGVSKGVITYHFPSKDELMQNIVEDLYLKGASFMSKIATESTASNMLRRYIETNLEFILAHKQHVAAVAEIVMNVRDEEGKLIYHQPADNAIYVPLIEILQWGQEDGSFRPILPTSAQVLAMTIRSAIDLASQQLVANPDFNMKEYAKELIQLFEAATRKSPI</sequence>